<dbReference type="Gene3D" id="2.40.30.170">
    <property type="match status" value="1"/>
</dbReference>
<dbReference type="InterPro" id="IPR058781">
    <property type="entry name" value="HH_AprE-like"/>
</dbReference>
<evidence type="ECO:0000313" key="13">
    <source>
        <dbReference type="EMBL" id="MCE8045210.1"/>
    </source>
</evidence>
<proteinExistence type="inferred from homology"/>
<evidence type="ECO:0000313" key="14">
    <source>
        <dbReference type="EMBL" id="MCE8053716.1"/>
    </source>
</evidence>
<keyword evidence="6 9" id="KW-0812">Transmembrane</keyword>
<feature type="coiled-coil region" evidence="10">
    <location>
        <begin position="194"/>
        <end position="242"/>
    </location>
</feature>
<dbReference type="InterPro" id="IPR006144">
    <property type="entry name" value="Secretion_HlyD_CS"/>
</dbReference>
<dbReference type="Pfam" id="PF26002">
    <property type="entry name" value="Beta-barrel_AprE"/>
    <property type="match status" value="1"/>
</dbReference>
<dbReference type="PANTHER" id="PTHR30386">
    <property type="entry name" value="MEMBRANE FUSION SUBUNIT OF EMRAB-TOLC MULTIDRUG EFFLUX PUMP"/>
    <property type="match status" value="1"/>
</dbReference>
<organism evidence="14 16">
    <name type="scientific">Billgrantia desiderata</name>
    <dbReference type="NCBI Taxonomy" id="52021"/>
    <lineage>
        <taxon>Bacteria</taxon>
        <taxon>Pseudomonadati</taxon>
        <taxon>Pseudomonadota</taxon>
        <taxon>Gammaproteobacteria</taxon>
        <taxon>Oceanospirillales</taxon>
        <taxon>Halomonadaceae</taxon>
        <taxon>Billgrantia</taxon>
    </lineage>
</organism>
<gene>
    <name evidence="13" type="ORF">HOP60_00515</name>
    <name evidence="14" type="ORF">HOP61_20695</name>
</gene>
<dbReference type="PROSITE" id="PS00543">
    <property type="entry name" value="HLYD_FAMILY"/>
    <property type="match status" value="1"/>
</dbReference>
<accession>A0AAW4Z2B9</accession>
<dbReference type="InterPro" id="IPR010129">
    <property type="entry name" value="T1SS_HlyD"/>
</dbReference>
<evidence type="ECO:0000313" key="16">
    <source>
        <dbReference type="Proteomes" id="UP001320178"/>
    </source>
</evidence>
<evidence type="ECO:0000256" key="6">
    <source>
        <dbReference type="ARBA" id="ARBA00022692"/>
    </source>
</evidence>
<dbReference type="Gene3D" id="2.40.50.100">
    <property type="match status" value="1"/>
</dbReference>
<evidence type="ECO:0000259" key="12">
    <source>
        <dbReference type="Pfam" id="PF26002"/>
    </source>
</evidence>
<dbReference type="GO" id="GO:0009306">
    <property type="term" value="P:protein secretion"/>
    <property type="evidence" value="ECO:0007669"/>
    <property type="project" value="InterPro"/>
</dbReference>
<name>A0AAW4Z2B9_9GAMM</name>
<dbReference type="Proteomes" id="UP001320178">
    <property type="component" value="Unassembled WGS sequence"/>
</dbReference>
<comment type="subcellular location">
    <subcellularLocation>
        <location evidence="1 9">Cell inner membrane</location>
        <topology evidence="1 9">Single-pass membrane protein</topology>
    </subcellularLocation>
</comment>
<evidence type="ECO:0000256" key="3">
    <source>
        <dbReference type="ARBA" id="ARBA00022448"/>
    </source>
</evidence>
<feature type="coiled-coil region" evidence="10">
    <location>
        <begin position="274"/>
        <end position="301"/>
    </location>
</feature>
<dbReference type="EMBL" id="JABFTS010000014">
    <property type="protein sequence ID" value="MCE8053716.1"/>
    <property type="molecule type" value="Genomic_DNA"/>
</dbReference>
<feature type="transmembrane region" description="Helical" evidence="9">
    <location>
        <begin position="73"/>
        <end position="91"/>
    </location>
</feature>
<keyword evidence="5 9" id="KW-0997">Cell inner membrane</keyword>
<dbReference type="NCBIfam" id="TIGR01843">
    <property type="entry name" value="type_I_hlyD"/>
    <property type="match status" value="1"/>
</dbReference>
<dbReference type="PRINTS" id="PR01490">
    <property type="entry name" value="RTXTOXIND"/>
</dbReference>
<evidence type="ECO:0000313" key="15">
    <source>
        <dbReference type="Proteomes" id="UP001320154"/>
    </source>
</evidence>
<dbReference type="InterPro" id="IPR058982">
    <property type="entry name" value="Beta-barrel_AprE"/>
</dbReference>
<keyword evidence="7 9" id="KW-1133">Transmembrane helix</keyword>
<dbReference type="Gene3D" id="1.10.287.470">
    <property type="entry name" value="Helix hairpin bin"/>
    <property type="match status" value="2"/>
</dbReference>
<reference evidence="14" key="1">
    <citation type="submission" date="2020-05" db="EMBL/GenBank/DDBJ databases">
        <authorList>
            <person name="Wang L."/>
            <person name="Shao Z."/>
        </authorList>
    </citation>
    <scope>NUCLEOTIDE SEQUENCE</scope>
    <source>
        <strain evidence="13">MCCC 1A05748</strain>
        <strain evidence="14">MCCC 1A05776</strain>
    </source>
</reference>
<comment type="caution">
    <text evidence="14">The sequence shown here is derived from an EMBL/GenBank/DDBJ whole genome shotgun (WGS) entry which is preliminary data.</text>
</comment>
<evidence type="ECO:0000256" key="10">
    <source>
        <dbReference type="SAM" id="Coils"/>
    </source>
</evidence>
<dbReference type="EMBL" id="JABFTQ010000001">
    <property type="protein sequence ID" value="MCE8045210.1"/>
    <property type="molecule type" value="Genomic_DNA"/>
</dbReference>
<dbReference type="InterPro" id="IPR050739">
    <property type="entry name" value="MFP"/>
</dbReference>
<evidence type="ECO:0000256" key="9">
    <source>
        <dbReference type="RuleBase" id="RU365093"/>
    </source>
</evidence>
<protein>
    <recommendedName>
        <fullName evidence="9">Membrane fusion protein (MFP) family protein</fullName>
    </recommendedName>
</protein>
<evidence type="ECO:0000256" key="5">
    <source>
        <dbReference type="ARBA" id="ARBA00022519"/>
    </source>
</evidence>
<keyword evidence="8 9" id="KW-0472">Membrane</keyword>
<comment type="similarity">
    <text evidence="2 9">Belongs to the membrane fusion protein (MFP) (TC 8.A.1) family.</text>
</comment>
<dbReference type="PANTHER" id="PTHR30386:SF26">
    <property type="entry name" value="TRANSPORT PROTEIN COMB"/>
    <property type="match status" value="1"/>
</dbReference>
<keyword evidence="3 9" id="KW-0813">Transport</keyword>
<evidence type="ECO:0000256" key="8">
    <source>
        <dbReference type="ARBA" id="ARBA00023136"/>
    </source>
</evidence>
<evidence type="ECO:0000256" key="1">
    <source>
        <dbReference type="ARBA" id="ARBA00004377"/>
    </source>
</evidence>
<feature type="domain" description="AprE-like long alpha-helical hairpin" evidence="11">
    <location>
        <begin position="148"/>
        <end position="330"/>
    </location>
</feature>
<dbReference type="Proteomes" id="UP001320154">
    <property type="component" value="Unassembled WGS sequence"/>
</dbReference>
<dbReference type="AlphaFoldDB" id="A0AAW4Z2B9"/>
<dbReference type="Pfam" id="PF25994">
    <property type="entry name" value="HH_AprE"/>
    <property type="match status" value="1"/>
</dbReference>
<evidence type="ECO:0000256" key="2">
    <source>
        <dbReference type="ARBA" id="ARBA00009477"/>
    </source>
</evidence>
<feature type="domain" description="AprE-like beta-barrel" evidence="12">
    <location>
        <begin position="372"/>
        <end position="459"/>
    </location>
</feature>
<dbReference type="GO" id="GO:0005886">
    <property type="term" value="C:plasma membrane"/>
    <property type="evidence" value="ECO:0007669"/>
    <property type="project" value="UniProtKB-SubCell"/>
</dbReference>
<keyword evidence="4 9" id="KW-1003">Cell membrane</keyword>
<evidence type="ECO:0000256" key="4">
    <source>
        <dbReference type="ARBA" id="ARBA00022475"/>
    </source>
</evidence>
<dbReference type="SUPFAM" id="SSF111369">
    <property type="entry name" value="HlyD-like secretion proteins"/>
    <property type="match status" value="1"/>
</dbReference>
<keyword evidence="10" id="KW-0175">Coiled coil</keyword>
<evidence type="ECO:0000259" key="11">
    <source>
        <dbReference type="Pfam" id="PF25994"/>
    </source>
</evidence>
<sequence>MSSPKTGGKAKGKSAEQQGFEAIGRFSEVGGKPFRPFIDRLFSKRVTAAHLNRDWASDADWARMQQDPIRARVFLYTVLLAVIALIVWSYFASIDEVTRGTGRVIPSSQLQKVQSFDGGVVQEILVREGELVEAGQVLMRIDPTRFIANFRENRAQALALRARAERLRALATDTPFNPDEELRIEAPDIVAQEREVYESRREELREQESILRDRIRQREEELNEAKARRDTAQREANMASQELNLTRPLLQSGAVSEVDILRLEREVSRATGERNQAAASVARLEAAVEEARTQLRELGAERRSNWRNDLAQTIGDLGALDESSAGLQDRVRLAEVRSPVTGVVQRLGITTLGGVVQPGQEVVDIIPSDDQLLVEARIAPQDIAFLRPGQPATIKLTAYDFAIFGGLQAELDHISADTITDDNDNTFYLVRVRTLEGENLGSDIQVIPGMTAQVDIMTGKRTVMQFLLKPVLRAWSDSMGER</sequence>
<reference evidence="14 15" key="2">
    <citation type="journal article" date="2021" name="Front. Microbiol.">
        <title>Aerobic Denitrification and Heterotrophic Sulfur Oxidation in the Genus Halomonas Revealed by Six Novel Species Characterizations and Genome-Based Analysis.</title>
        <authorList>
            <person name="Wang L."/>
            <person name="Shao Z."/>
        </authorList>
    </citation>
    <scope>NUCLEOTIDE SEQUENCE</scope>
    <source>
        <strain evidence="13 15">MCCC 1A05748</strain>
        <strain evidence="14">MCCC 1A05776</strain>
    </source>
</reference>
<evidence type="ECO:0000256" key="7">
    <source>
        <dbReference type="ARBA" id="ARBA00022989"/>
    </source>
</evidence>
<keyword evidence="15" id="KW-1185">Reference proteome</keyword>